<dbReference type="PROSITE" id="PS51257">
    <property type="entry name" value="PROKAR_LIPOPROTEIN"/>
    <property type="match status" value="1"/>
</dbReference>
<keyword evidence="3" id="KW-1185">Reference proteome</keyword>
<reference evidence="2 3" key="1">
    <citation type="journal article" date="2015" name="Genome Biol. Evol.">
        <title>Phylogenomic analyses indicate that early fungi evolved digesting cell walls of algal ancestors of land plants.</title>
        <authorList>
            <person name="Chang Y."/>
            <person name="Wang S."/>
            <person name="Sekimoto S."/>
            <person name="Aerts A.L."/>
            <person name="Choi C."/>
            <person name="Clum A."/>
            <person name="LaButti K.M."/>
            <person name="Lindquist E.A."/>
            <person name="Yee Ngan C."/>
            <person name="Ohm R.A."/>
            <person name="Salamov A.A."/>
            <person name="Grigoriev I.V."/>
            <person name="Spatafora J.W."/>
            <person name="Berbee M.L."/>
        </authorList>
    </citation>
    <scope>NUCLEOTIDE SEQUENCE [LARGE SCALE GENOMIC DNA]</scope>
    <source>
        <strain evidence="2 3">NRRL 28638</strain>
    </source>
</reference>
<dbReference type="EMBL" id="KQ964825">
    <property type="protein sequence ID" value="KXN65724.1"/>
    <property type="molecule type" value="Genomic_DNA"/>
</dbReference>
<evidence type="ECO:0000256" key="1">
    <source>
        <dbReference type="SAM" id="SignalP"/>
    </source>
</evidence>
<keyword evidence="1" id="KW-0732">Signal</keyword>
<feature type="chain" id="PRO_5013017659" evidence="1">
    <location>
        <begin position="16"/>
        <end position="95"/>
    </location>
</feature>
<dbReference type="AlphaFoldDB" id="A0A137NSL1"/>
<proteinExistence type="predicted"/>
<evidence type="ECO:0000313" key="2">
    <source>
        <dbReference type="EMBL" id="KXN65724.1"/>
    </source>
</evidence>
<name>A0A137NSL1_CONC2</name>
<dbReference type="Proteomes" id="UP000070444">
    <property type="component" value="Unassembled WGS sequence"/>
</dbReference>
<sequence length="95" mass="10698">MKFAFFAVAIASVACYTKKVTYICNSGSSVQTCNNMFRNAFPKSTWTVQRIMGEGIWNSPNTPSCAVLTDFYKTNCLKLPLCRYYDKLPCSPIDD</sequence>
<gene>
    <name evidence="2" type="ORF">CONCODRAFT_80699</name>
</gene>
<accession>A0A137NSL1</accession>
<evidence type="ECO:0000313" key="3">
    <source>
        <dbReference type="Proteomes" id="UP000070444"/>
    </source>
</evidence>
<feature type="signal peptide" evidence="1">
    <location>
        <begin position="1"/>
        <end position="15"/>
    </location>
</feature>
<protein>
    <submittedName>
        <fullName evidence="2">Uncharacterized protein</fullName>
    </submittedName>
</protein>
<organism evidence="2 3">
    <name type="scientific">Conidiobolus coronatus (strain ATCC 28846 / CBS 209.66 / NRRL 28638)</name>
    <name type="common">Delacroixia coronata</name>
    <dbReference type="NCBI Taxonomy" id="796925"/>
    <lineage>
        <taxon>Eukaryota</taxon>
        <taxon>Fungi</taxon>
        <taxon>Fungi incertae sedis</taxon>
        <taxon>Zoopagomycota</taxon>
        <taxon>Entomophthoromycotina</taxon>
        <taxon>Entomophthoromycetes</taxon>
        <taxon>Entomophthorales</taxon>
        <taxon>Ancylistaceae</taxon>
        <taxon>Conidiobolus</taxon>
    </lineage>
</organism>